<evidence type="ECO:0000256" key="7">
    <source>
        <dbReference type="ARBA" id="ARBA00022737"/>
    </source>
</evidence>
<keyword evidence="11" id="KW-0325">Glycoprotein</keyword>
<keyword evidence="5 12" id="KW-0812">Transmembrane</keyword>
<dbReference type="InterPro" id="IPR032675">
    <property type="entry name" value="LRR_dom_sf"/>
</dbReference>
<evidence type="ECO:0000256" key="3">
    <source>
        <dbReference type="ARBA" id="ARBA00022475"/>
    </source>
</evidence>
<comment type="similarity">
    <text evidence="2">Belongs to the RLP family.</text>
</comment>
<keyword evidence="10" id="KW-0675">Receptor</keyword>
<dbReference type="SUPFAM" id="SSF52058">
    <property type="entry name" value="L domain-like"/>
    <property type="match status" value="2"/>
</dbReference>
<sequence>MRMKITVGAFLVLLGLLFCEGCWKNEREALLALNAQFATPLPWEDATDCCKWERVQCSTTTGRVTILDLSSAAWHNSDEKWYLNYSDFRAFQHLKSLNLAANNIAGFVANQGSHSFINLEVLDMSNNNFNESDISSALSGLSSLKTLKLEDSQLTSRSIRGISKLRTLENLYLAENGLNDSILKSPEKEEFAWPINLQYLGLGENGFSNVLLSSLSGLPRLKSLYLGNNKFEGSLNISGILGLSNLEILDLSHNNITGFEGHQDWSGLKVLEELDISYNEFEGPLPPSFANLTSLQNLDLSHNHFTGNIGSSLASLTSLEYLSFEGNQFEVPISFTPFANHSNLKSIYGKGNKVILDSQSTLVTWVPKFQLEVLSLSSMTETNSLPLPNFLFYQYNLSLLELPDCRFKGEFPNWLLENNTKLIYFVLTNSTFTGTFQLPSRPLLNLYEIDLSDNSITGQIPNNNISSIFPNLIYLNMSMNAIHGSIPHEFGQMNSLETLDLSNNYLSGELPKNMSRLNFLSLSNNKLNGTLFPSLSTMNQLWFLFLDGNSLSGNIPIAFYNTSLLALDVSNNLLVGKLPRGEGNRSSLKMLLMSNNNLEGSIPTEFVELISLRYLDLSHNKLTNSVPSFVNSSAKFIHLSNNRLSGLTKGMFGNRSTLVTLDLRYNEITSTIHQLVQDLRYRGLKILLLKGNHFTGHIPKELCHLTDLILLDLSHNNFNGPIPNCLGTIQFGNEDPIDLQGTFDSAYALGSRYSFNLQQYVQEKVEFTTKERSYTYTGKVVSYMNGIDLSSNRLNGSIPFELGNLTKIRGLNLSHNYLTGQIPITFSNLAQIESLDVSFNKLNGNIPLQLSELTFLAVFSVAHNNLSGATPDRKGQFMTFDERSYQDNPFLCGLPLPKACVGQPPVNLPNDSYIEGTDSLVDMYVFYVSFAVSYTSILLVIAATLFINQHWRRAWFYYIELLSTSCYYFIQDNLCKFSIMKIK</sequence>
<dbReference type="SMART" id="SM00365">
    <property type="entry name" value="LRR_SD22"/>
    <property type="match status" value="9"/>
</dbReference>
<evidence type="ECO:0000256" key="6">
    <source>
        <dbReference type="ARBA" id="ARBA00022729"/>
    </source>
</evidence>
<keyword evidence="3" id="KW-1003">Cell membrane</keyword>
<dbReference type="AlphaFoldDB" id="A0AAN9QLB4"/>
<feature type="domain" description="Leucine-rich repeat-containing N-terminal plant-type" evidence="14">
    <location>
        <begin position="25"/>
        <end position="58"/>
    </location>
</feature>
<dbReference type="EMBL" id="JAYMYQ010000004">
    <property type="protein sequence ID" value="KAK7339814.1"/>
    <property type="molecule type" value="Genomic_DNA"/>
</dbReference>
<dbReference type="FunFam" id="3.80.10.10:FF:000111">
    <property type="entry name" value="LRR receptor-like serine/threonine-protein kinase ERECTA"/>
    <property type="match status" value="1"/>
</dbReference>
<dbReference type="InterPro" id="IPR051502">
    <property type="entry name" value="RLP_Defense_Trigger"/>
</dbReference>
<dbReference type="PRINTS" id="PR00019">
    <property type="entry name" value="LEURICHRPT"/>
</dbReference>
<dbReference type="PROSITE" id="PS51450">
    <property type="entry name" value="LRR"/>
    <property type="match status" value="2"/>
</dbReference>
<organism evidence="15 16">
    <name type="scientific">Canavalia gladiata</name>
    <name type="common">Sword bean</name>
    <name type="synonym">Dolichos gladiatus</name>
    <dbReference type="NCBI Taxonomy" id="3824"/>
    <lineage>
        <taxon>Eukaryota</taxon>
        <taxon>Viridiplantae</taxon>
        <taxon>Streptophyta</taxon>
        <taxon>Embryophyta</taxon>
        <taxon>Tracheophyta</taxon>
        <taxon>Spermatophyta</taxon>
        <taxon>Magnoliopsida</taxon>
        <taxon>eudicotyledons</taxon>
        <taxon>Gunneridae</taxon>
        <taxon>Pentapetalae</taxon>
        <taxon>rosids</taxon>
        <taxon>fabids</taxon>
        <taxon>Fabales</taxon>
        <taxon>Fabaceae</taxon>
        <taxon>Papilionoideae</taxon>
        <taxon>50 kb inversion clade</taxon>
        <taxon>NPAAA clade</taxon>
        <taxon>indigoferoid/millettioid clade</taxon>
        <taxon>Phaseoleae</taxon>
        <taxon>Canavalia</taxon>
    </lineage>
</organism>
<dbReference type="Pfam" id="PF00560">
    <property type="entry name" value="LRR_1"/>
    <property type="match status" value="7"/>
</dbReference>
<evidence type="ECO:0000256" key="13">
    <source>
        <dbReference type="SAM" id="SignalP"/>
    </source>
</evidence>
<keyword evidence="4" id="KW-0433">Leucine-rich repeat</keyword>
<keyword evidence="8 12" id="KW-1133">Transmembrane helix</keyword>
<evidence type="ECO:0000259" key="14">
    <source>
        <dbReference type="Pfam" id="PF08263"/>
    </source>
</evidence>
<comment type="caution">
    <text evidence="15">The sequence shown here is derived from an EMBL/GenBank/DDBJ whole genome shotgun (WGS) entry which is preliminary data.</text>
</comment>
<dbReference type="PANTHER" id="PTHR48062:SF21">
    <property type="entry name" value="RECEPTOR-LIKE PROTEIN 12"/>
    <property type="match status" value="1"/>
</dbReference>
<evidence type="ECO:0000256" key="12">
    <source>
        <dbReference type="SAM" id="Phobius"/>
    </source>
</evidence>
<feature type="transmembrane region" description="Helical" evidence="12">
    <location>
        <begin position="924"/>
        <end position="947"/>
    </location>
</feature>
<dbReference type="InterPro" id="IPR003591">
    <property type="entry name" value="Leu-rich_rpt_typical-subtyp"/>
</dbReference>
<evidence type="ECO:0000313" key="16">
    <source>
        <dbReference type="Proteomes" id="UP001367508"/>
    </source>
</evidence>
<evidence type="ECO:0000256" key="8">
    <source>
        <dbReference type="ARBA" id="ARBA00022989"/>
    </source>
</evidence>
<protein>
    <recommendedName>
        <fullName evidence="14">Leucine-rich repeat-containing N-terminal plant-type domain-containing protein</fullName>
    </recommendedName>
</protein>
<evidence type="ECO:0000256" key="1">
    <source>
        <dbReference type="ARBA" id="ARBA00004251"/>
    </source>
</evidence>
<dbReference type="InterPro" id="IPR013210">
    <property type="entry name" value="LRR_N_plant-typ"/>
</dbReference>
<dbReference type="Proteomes" id="UP001367508">
    <property type="component" value="Unassembled WGS sequence"/>
</dbReference>
<feature type="chain" id="PRO_5043045653" description="Leucine-rich repeat-containing N-terminal plant-type domain-containing protein" evidence="13">
    <location>
        <begin position="22"/>
        <end position="983"/>
    </location>
</feature>
<evidence type="ECO:0000313" key="15">
    <source>
        <dbReference type="EMBL" id="KAK7339814.1"/>
    </source>
</evidence>
<evidence type="ECO:0000256" key="5">
    <source>
        <dbReference type="ARBA" id="ARBA00022692"/>
    </source>
</evidence>
<feature type="signal peptide" evidence="13">
    <location>
        <begin position="1"/>
        <end position="21"/>
    </location>
</feature>
<gene>
    <name evidence="15" type="ORF">VNO77_20500</name>
</gene>
<keyword evidence="16" id="KW-1185">Reference proteome</keyword>
<dbReference type="FunFam" id="3.80.10.10:FF:000041">
    <property type="entry name" value="LRR receptor-like serine/threonine-protein kinase ERECTA"/>
    <property type="match status" value="1"/>
</dbReference>
<dbReference type="FunFam" id="3.80.10.10:FF:000095">
    <property type="entry name" value="LRR receptor-like serine/threonine-protein kinase GSO1"/>
    <property type="match status" value="1"/>
</dbReference>
<keyword evidence="7" id="KW-0677">Repeat</keyword>
<accession>A0AAN9QLB4</accession>
<name>A0AAN9QLB4_CANGL</name>
<dbReference type="InterPro" id="IPR001611">
    <property type="entry name" value="Leu-rich_rpt"/>
</dbReference>
<dbReference type="PANTHER" id="PTHR48062">
    <property type="entry name" value="RECEPTOR-LIKE PROTEIN 14"/>
    <property type="match status" value="1"/>
</dbReference>
<reference evidence="15 16" key="1">
    <citation type="submission" date="2024-01" db="EMBL/GenBank/DDBJ databases">
        <title>The genomes of 5 underutilized Papilionoideae crops provide insights into root nodulation and disease resistanc.</title>
        <authorList>
            <person name="Jiang F."/>
        </authorList>
    </citation>
    <scope>NUCLEOTIDE SEQUENCE [LARGE SCALE GENOMIC DNA]</scope>
    <source>
        <strain evidence="15">LVBAO_FW01</strain>
        <tissue evidence="15">Leaves</tissue>
    </source>
</reference>
<dbReference type="GO" id="GO:0005886">
    <property type="term" value="C:plasma membrane"/>
    <property type="evidence" value="ECO:0007669"/>
    <property type="project" value="UniProtKB-SubCell"/>
</dbReference>
<feature type="transmembrane region" description="Helical" evidence="12">
    <location>
        <begin position="954"/>
        <end position="970"/>
    </location>
</feature>
<dbReference type="Pfam" id="PF13855">
    <property type="entry name" value="LRR_8"/>
    <property type="match status" value="3"/>
</dbReference>
<evidence type="ECO:0000256" key="11">
    <source>
        <dbReference type="ARBA" id="ARBA00023180"/>
    </source>
</evidence>
<evidence type="ECO:0000256" key="4">
    <source>
        <dbReference type="ARBA" id="ARBA00022614"/>
    </source>
</evidence>
<evidence type="ECO:0000256" key="9">
    <source>
        <dbReference type="ARBA" id="ARBA00023136"/>
    </source>
</evidence>
<evidence type="ECO:0000256" key="2">
    <source>
        <dbReference type="ARBA" id="ARBA00009592"/>
    </source>
</evidence>
<comment type="subcellular location">
    <subcellularLocation>
        <location evidence="1">Cell membrane</location>
        <topology evidence="1">Single-pass type I membrane protein</topology>
    </subcellularLocation>
</comment>
<keyword evidence="9 12" id="KW-0472">Membrane</keyword>
<evidence type="ECO:0000256" key="10">
    <source>
        <dbReference type="ARBA" id="ARBA00023170"/>
    </source>
</evidence>
<keyword evidence="6 13" id="KW-0732">Signal</keyword>
<proteinExistence type="inferred from homology"/>
<dbReference type="Pfam" id="PF08263">
    <property type="entry name" value="LRRNT_2"/>
    <property type="match status" value="1"/>
</dbReference>
<dbReference type="Gene3D" id="3.80.10.10">
    <property type="entry name" value="Ribonuclease Inhibitor"/>
    <property type="match status" value="5"/>
</dbReference>
<dbReference type="SMART" id="SM00369">
    <property type="entry name" value="LRR_TYP"/>
    <property type="match status" value="11"/>
</dbReference>